<comment type="function">
    <text evidence="8">Toxic component of a toxin-antitoxin (TA) system. An RNase.</text>
</comment>
<dbReference type="EMBL" id="CP000529">
    <property type="protein sequence ID" value="ABM37855.1"/>
    <property type="molecule type" value="Genomic_DNA"/>
</dbReference>
<evidence type="ECO:0000256" key="7">
    <source>
        <dbReference type="ARBA" id="ARBA00038093"/>
    </source>
</evidence>
<organism evidence="10 11">
    <name type="scientific">Polaromonas naphthalenivorans (strain CJ2)</name>
    <dbReference type="NCBI Taxonomy" id="365044"/>
    <lineage>
        <taxon>Bacteria</taxon>
        <taxon>Pseudomonadati</taxon>
        <taxon>Pseudomonadota</taxon>
        <taxon>Betaproteobacteria</taxon>
        <taxon>Burkholderiales</taxon>
        <taxon>Comamonadaceae</taxon>
        <taxon>Polaromonas</taxon>
    </lineage>
</organism>
<reference evidence="11" key="1">
    <citation type="journal article" date="2009" name="Environ. Microbiol.">
        <title>The genome of Polaromonas naphthalenivorans strain CJ2, isolated from coal tar-contaminated sediment, reveals physiological and metabolic versatility and evolution through extensive horizontal gene transfer.</title>
        <authorList>
            <person name="Yagi J.M."/>
            <person name="Sims D."/>
            <person name="Brettin T."/>
            <person name="Bruce D."/>
            <person name="Madsen E.L."/>
        </authorList>
    </citation>
    <scope>NUCLEOTIDE SEQUENCE [LARGE SCALE GENOMIC DNA]</scope>
    <source>
        <strain evidence="11">CJ2</strain>
    </source>
</reference>
<evidence type="ECO:0000256" key="6">
    <source>
        <dbReference type="ARBA" id="ARBA00022842"/>
    </source>
</evidence>
<evidence type="ECO:0000259" key="9">
    <source>
        <dbReference type="Pfam" id="PF01850"/>
    </source>
</evidence>
<dbReference type="SUPFAM" id="SSF88723">
    <property type="entry name" value="PIN domain-like"/>
    <property type="match status" value="1"/>
</dbReference>
<dbReference type="KEGG" id="pna:Pnap_2552"/>
<name>A1VQC7_POLNA</name>
<dbReference type="InterPro" id="IPR029060">
    <property type="entry name" value="PIN-like_dom_sf"/>
</dbReference>
<dbReference type="eggNOG" id="COG1487">
    <property type="taxonomic scope" value="Bacteria"/>
</dbReference>
<dbReference type="InterPro" id="IPR002716">
    <property type="entry name" value="PIN_dom"/>
</dbReference>
<keyword evidence="11" id="KW-1185">Reference proteome</keyword>
<evidence type="ECO:0000313" key="10">
    <source>
        <dbReference type="EMBL" id="ABM37855.1"/>
    </source>
</evidence>
<evidence type="ECO:0000313" key="11">
    <source>
        <dbReference type="Proteomes" id="UP000000644"/>
    </source>
</evidence>
<dbReference type="GO" id="GO:0004540">
    <property type="term" value="F:RNA nuclease activity"/>
    <property type="evidence" value="ECO:0007669"/>
    <property type="project" value="InterPro"/>
</dbReference>
<feature type="binding site" evidence="8">
    <location>
        <position position="114"/>
    </location>
    <ligand>
        <name>Mg(2+)</name>
        <dbReference type="ChEBI" id="CHEBI:18420"/>
    </ligand>
</feature>
<dbReference type="GO" id="GO:0016787">
    <property type="term" value="F:hydrolase activity"/>
    <property type="evidence" value="ECO:0007669"/>
    <property type="project" value="UniProtKB-KW"/>
</dbReference>
<evidence type="ECO:0000256" key="4">
    <source>
        <dbReference type="ARBA" id="ARBA00022723"/>
    </source>
</evidence>
<dbReference type="Proteomes" id="UP000000644">
    <property type="component" value="Chromosome"/>
</dbReference>
<comment type="cofactor">
    <cofactor evidence="1 8">
        <name>Mg(2+)</name>
        <dbReference type="ChEBI" id="CHEBI:18420"/>
    </cofactor>
</comment>
<dbReference type="InterPro" id="IPR022907">
    <property type="entry name" value="VapC_family"/>
</dbReference>
<feature type="domain" description="PIN" evidence="9">
    <location>
        <begin position="17"/>
        <end position="140"/>
    </location>
</feature>
<gene>
    <name evidence="8" type="primary">vapC</name>
    <name evidence="10" type="ordered locus">Pnap_2552</name>
</gene>
<dbReference type="CDD" id="cd18748">
    <property type="entry name" value="PIN_VapC4-5_FitB-like"/>
    <property type="match status" value="1"/>
</dbReference>
<keyword evidence="3 8" id="KW-0540">Nuclease</keyword>
<sequence length="152" mass="16166">MSTAAKTAPSAAAGIFLLDTNIISDLMKGEPSLAARRGREAVAQGRVASVCTSVIVQCELMFGLLKRPSLRLQAAYDLEIARLQVEPLTEAVPPIYARLRAQLEAKGTPIGPNDALIAAHAMALNATLVSADAEFLRVPGLRVENWLAEEST</sequence>
<keyword evidence="8" id="KW-0800">Toxin</keyword>
<protein>
    <recommendedName>
        <fullName evidence="8">Ribonuclease VapC</fullName>
        <shortName evidence="8">RNase VapC</shortName>
        <ecNumber evidence="8">3.1.-.-</ecNumber>
    </recommendedName>
    <alternativeName>
        <fullName evidence="8">Toxin VapC</fullName>
    </alternativeName>
</protein>
<keyword evidence="4 8" id="KW-0479">Metal-binding</keyword>
<keyword evidence="2 8" id="KW-1277">Toxin-antitoxin system</keyword>
<dbReference type="Pfam" id="PF01850">
    <property type="entry name" value="PIN"/>
    <property type="match status" value="1"/>
</dbReference>
<dbReference type="HAMAP" id="MF_00265">
    <property type="entry name" value="VapC_Nob1"/>
    <property type="match status" value="1"/>
</dbReference>
<evidence type="ECO:0000256" key="5">
    <source>
        <dbReference type="ARBA" id="ARBA00022801"/>
    </source>
</evidence>
<evidence type="ECO:0000256" key="3">
    <source>
        <dbReference type="ARBA" id="ARBA00022722"/>
    </source>
</evidence>
<dbReference type="InterPro" id="IPR050556">
    <property type="entry name" value="Type_II_TA_system_RNase"/>
</dbReference>
<proteinExistence type="inferred from homology"/>
<dbReference type="RefSeq" id="WP_011801933.1">
    <property type="nucleotide sequence ID" value="NC_008781.1"/>
</dbReference>
<dbReference type="STRING" id="365044.Pnap_2552"/>
<dbReference type="GO" id="GO:0090729">
    <property type="term" value="F:toxin activity"/>
    <property type="evidence" value="ECO:0007669"/>
    <property type="project" value="UniProtKB-KW"/>
</dbReference>
<keyword evidence="6 8" id="KW-0460">Magnesium</keyword>
<dbReference type="PANTHER" id="PTHR33653">
    <property type="entry name" value="RIBONUCLEASE VAPC2"/>
    <property type="match status" value="1"/>
</dbReference>
<evidence type="ECO:0000256" key="2">
    <source>
        <dbReference type="ARBA" id="ARBA00022649"/>
    </source>
</evidence>
<evidence type="ECO:0000256" key="1">
    <source>
        <dbReference type="ARBA" id="ARBA00001946"/>
    </source>
</evidence>
<accession>A1VQC7</accession>
<evidence type="ECO:0000256" key="8">
    <source>
        <dbReference type="HAMAP-Rule" id="MF_00265"/>
    </source>
</evidence>
<keyword evidence="5 8" id="KW-0378">Hydrolase</keyword>
<dbReference type="AlphaFoldDB" id="A1VQC7"/>
<dbReference type="GO" id="GO:0000287">
    <property type="term" value="F:magnesium ion binding"/>
    <property type="evidence" value="ECO:0007669"/>
    <property type="project" value="UniProtKB-UniRule"/>
</dbReference>
<dbReference type="PANTHER" id="PTHR33653:SF1">
    <property type="entry name" value="RIBONUCLEASE VAPC2"/>
    <property type="match status" value="1"/>
</dbReference>
<comment type="similarity">
    <text evidence="7 8">Belongs to the PINc/VapC protein family.</text>
</comment>
<dbReference type="Gene3D" id="3.40.50.1010">
    <property type="entry name" value="5'-nuclease"/>
    <property type="match status" value="1"/>
</dbReference>
<dbReference type="EC" id="3.1.-.-" evidence="8"/>
<dbReference type="HOGENOM" id="CLU_118482_5_3_4"/>
<feature type="binding site" evidence="8">
    <location>
        <position position="19"/>
    </location>
    <ligand>
        <name>Mg(2+)</name>
        <dbReference type="ChEBI" id="CHEBI:18420"/>
    </ligand>
</feature>